<dbReference type="InterPro" id="IPR035906">
    <property type="entry name" value="MetI-like_sf"/>
</dbReference>
<sequence>MNRYQVEKVFKLLTFLSFLVVMFSLIIIIVITLIKGGGVLLGNPALVITPPGPKYLLGGKGGFLHALLGSIYLVLPATLLAITLALLIASYLQTDYLKRSYANKIRVLLEILWGTPSIVLGIFVMTILVFIKQRGSLLAGIMALTLLELPIITRYTDEAISSVPNNLKEAVYSMGTTKLESSLVVIRYALPGIVAGVLIGLGRGIGDAATIIFTAGSSSSMPQGLFDSVTALPILIFQQASAFHAKVRADAYAASFVLLVIIIILNVLSRLSIKYFSRYIQDKGN</sequence>
<organism evidence="7 8">
    <name type="scientific">Iocasia fonsfrigidae</name>
    <dbReference type="NCBI Taxonomy" id="2682810"/>
    <lineage>
        <taxon>Bacteria</taxon>
        <taxon>Bacillati</taxon>
        <taxon>Bacillota</taxon>
        <taxon>Clostridia</taxon>
        <taxon>Halanaerobiales</taxon>
        <taxon>Halanaerobiaceae</taxon>
        <taxon>Iocasia</taxon>
    </lineage>
</organism>
<protein>
    <submittedName>
        <fullName evidence="7">ABC transporter permease subunit</fullName>
    </submittedName>
</protein>
<dbReference type="SUPFAM" id="SSF161098">
    <property type="entry name" value="MetI-like"/>
    <property type="match status" value="1"/>
</dbReference>
<evidence type="ECO:0000313" key="7">
    <source>
        <dbReference type="EMBL" id="QTL99662.1"/>
    </source>
</evidence>
<comment type="similarity">
    <text evidence="5">Belongs to the binding-protein-dependent transport system permease family.</text>
</comment>
<reference evidence="7" key="1">
    <citation type="submission" date="2019-12" db="EMBL/GenBank/DDBJ databases">
        <authorList>
            <person name="zhang j."/>
            <person name="sun C.M."/>
        </authorList>
    </citation>
    <scope>NUCLEOTIDE SEQUENCE</scope>
    <source>
        <strain evidence="7">NS-1</strain>
    </source>
</reference>
<feature type="transmembrane region" description="Helical" evidence="5">
    <location>
        <begin position="107"/>
        <end position="131"/>
    </location>
</feature>
<feature type="transmembrane region" description="Helical" evidence="5">
    <location>
        <begin position="12"/>
        <end position="34"/>
    </location>
</feature>
<dbReference type="GO" id="GO:0005886">
    <property type="term" value="C:plasma membrane"/>
    <property type="evidence" value="ECO:0007669"/>
    <property type="project" value="UniProtKB-SubCell"/>
</dbReference>
<evidence type="ECO:0000256" key="1">
    <source>
        <dbReference type="ARBA" id="ARBA00004141"/>
    </source>
</evidence>
<name>A0A8A7KPC8_9FIRM</name>
<dbReference type="PANTHER" id="PTHR42922:SF1">
    <property type="entry name" value="PHOSPHATE TRANSPORT SYSTEM PERMEASE PROTEIN PSTA"/>
    <property type="match status" value="1"/>
</dbReference>
<feature type="transmembrane region" description="Helical" evidence="5">
    <location>
        <begin position="63"/>
        <end position="87"/>
    </location>
</feature>
<dbReference type="AlphaFoldDB" id="A0A8A7KPC8"/>
<dbReference type="RefSeq" id="WP_230867988.1">
    <property type="nucleotide sequence ID" value="NZ_CP046640.1"/>
</dbReference>
<dbReference type="Proteomes" id="UP000665020">
    <property type="component" value="Chromosome"/>
</dbReference>
<evidence type="ECO:0000259" key="6">
    <source>
        <dbReference type="PROSITE" id="PS50928"/>
    </source>
</evidence>
<dbReference type="GO" id="GO:0055085">
    <property type="term" value="P:transmembrane transport"/>
    <property type="evidence" value="ECO:0007669"/>
    <property type="project" value="InterPro"/>
</dbReference>
<comment type="subcellular location">
    <subcellularLocation>
        <location evidence="5">Cell membrane</location>
        <topology evidence="5">Multi-pass membrane protein</topology>
    </subcellularLocation>
    <subcellularLocation>
        <location evidence="1">Membrane</location>
        <topology evidence="1">Multi-pass membrane protein</topology>
    </subcellularLocation>
</comment>
<gene>
    <name evidence="7" type="ORF">GM661_17730</name>
</gene>
<dbReference type="InterPro" id="IPR051408">
    <property type="entry name" value="Phosphate_transprt_permease"/>
</dbReference>
<accession>A0A8A7KPC8</accession>
<dbReference type="EMBL" id="CP046640">
    <property type="protein sequence ID" value="QTL99662.1"/>
    <property type="molecule type" value="Genomic_DNA"/>
</dbReference>
<evidence type="ECO:0000256" key="4">
    <source>
        <dbReference type="ARBA" id="ARBA00023136"/>
    </source>
</evidence>
<dbReference type="CDD" id="cd06261">
    <property type="entry name" value="TM_PBP2"/>
    <property type="match status" value="1"/>
</dbReference>
<keyword evidence="5" id="KW-0813">Transport</keyword>
<evidence type="ECO:0000313" key="8">
    <source>
        <dbReference type="Proteomes" id="UP000665020"/>
    </source>
</evidence>
<dbReference type="Pfam" id="PF00528">
    <property type="entry name" value="BPD_transp_1"/>
    <property type="match status" value="1"/>
</dbReference>
<dbReference type="PROSITE" id="PS50928">
    <property type="entry name" value="ABC_TM1"/>
    <property type="match status" value="1"/>
</dbReference>
<evidence type="ECO:0000256" key="5">
    <source>
        <dbReference type="RuleBase" id="RU363032"/>
    </source>
</evidence>
<feature type="domain" description="ABC transmembrane type-1" evidence="6">
    <location>
        <begin position="67"/>
        <end position="269"/>
    </location>
</feature>
<keyword evidence="4 5" id="KW-0472">Membrane</keyword>
<dbReference type="Gene3D" id="1.10.3720.10">
    <property type="entry name" value="MetI-like"/>
    <property type="match status" value="1"/>
</dbReference>
<keyword evidence="2 5" id="KW-0812">Transmembrane</keyword>
<keyword evidence="8" id="KW-1185">Reference proteome</keyword>
<dbReference type="InterPro" id="IPR000515">
    <property type="entry name" value="MetI-like"/>
</dbReference>
<feature type="transmembrane region" description="Helical" evidence="5">
    <location>
        <begin position="188"/>
        <end position="213"/>
    </location>
</feature>
<evidence type="ECO:0000256" key="2">
    <source>
        <dbReference type="ARBA" id="ARBA00022692"/>
    </source>
</evidence>
<evidence type="ECO:0000256" key="3">
    <source>
        <dbReference type="ARBA" id="ARBA00022989"/>
    </source>
</evidence>
<dbReference type="PANTHER" id="PTHR42922">
    <property type="entry name" value="PHOSPHATE TRANSPORT SYSTEM PERMEASE PROTEIN PSTA"/>
    <property type="match status" value="1"/>
</dbReference>
<keyword evidence="3 5" id="KW-1133">Transmembrane helix</keyword>
<feature type="transmembrane region" description="Helical" evidence="5">
    <location>
        <begin position="251"/>
        <end position="268"/>
    </location>
</feature>
<dbReference type="KEGG" id="ifn:GM661_17730"/>
<proteinExistence type="inferred from homology"/>